<dbReference type="NCBIfam" id="TIGR00756">
    <property type="entry name" value="PPR"/>
    <property type="match status" value="5"/>
</dbReference>
<feature type="repeat" description="PPR" evidence="3">
    <location>
        <begin position="224"/>
        <end position="258"/>
    </location>
</feature>
<dbReference type="Pfam" id="PF01535">
    <property type="entry name" value="PPR"/>
    <property type="match status" value="2"/>
</dbReference>
<proteinExistence type="inferred from homology"/>
<evidence type="ECO:0000256" key="3">
    <source>
        <dbReference type="PROSITE-ProRule" id="PRU00708"/>
    </source>
</evidence>
<keyword evidence="2" id="KW-0677">Repeat</keyword>
<evidence type="ECO:0000313" key="5">
    <source>
        <dbReference type="Proteomes" id="UP001157418"/>
    </source>
</evidence>
<sequence>MNNVRLLLRRGYATKYSGRVLTEMDNGRSFAVEVQVPNIQQLDPRGYPLPRHDLVCKVVNILQSRSSDPFIELSDYLETLTLTLTPSEASEILKSLHSSSLALQFFRFCPTSIPKFRHDCFTYNRILLILSKSSSPDRFDSVRRIIDEMERSRVHGNISTVNLLIGIFGGGEDLDRCLRLVKKWELRMNRYTYKCLLQAHLRSRDSNKGLEVYQEMKRKGYQPDIFAYNMLLDALAKDEKVEEAKKVFEDMKKKHCEPDEYTYTILIRMTGKHGKLDEAISLFQEMLSKNPAPNLIAYNTTIQLQKDNLVDSMKLWKYQRRDKFRYHYVQHCIHCSWEIKTGKNGDVDEAYMRCKEMEEKGLNPDVVTYSTLIECFGKSDKVEMACRLFDEMLSEGCCPNIITYNILLDCLERSGRTAEAVDLYAKLKEQGLTPDWITYSILERLQSGSHRRFRSRRQNPITGWVVSPLR</sequence>
<keyword evidence="5" id="KW-1185">Reference proteome</keyword>
<name>A0AAU9M4D5_9ASTR</name>
<reference evidence="4 5" key="1">
    <citation type="submission" date="2022-01" db="EMBL/GenBank/DDBJ databases">
        <authorList>
            <person name="Xiong W."/>
            <person name="Schranz E."/>
        </authorList>
    </citation>
    <scope>NUCLEOTIDE SEQUENCE [LARGE SCALE GENOMIC DNA]</scope>
</reference>
<feature type="repeat" description="PPR" evidence="3">
    <location>
        <begin position="365"/>
        <end position="399"/>
    </location>
</feature>
<protein>
    <recommendedName>
        <fullName evidence="6">Pentacotripeptide-repeat region of PRORP domain-containing protein</fullName>
    </recommendedName>
</protein>
<gene>
    <name evidence="4" type="ORF">LVIROSA_LOCUS10040</name>
</gene>
<feature type="repeat" description="PPR" evidence="3">
    <location>
        <begin position="189"/>
        <end position="223"/>
    </location>
</feature>
<comment type="caution">
    <text evidence="4">The sequence shown here is derived from an EMBL/GenBank/DDBJ whole genome shotgun (WGS) entry which is preliminary data.</text>
</comment>
<evidence type="ECO:0008006" key="6">
    <source>
        <dbReference type="Google" id="ProtNLM"/>
    </source>
</evidence>
<accession>A0AAU9M4D5</accession>
<feature type="repeat" description="PPR" evidence="3">
    <location>
        <begin position="259"/>
        <end position="293"/>
    </location>
</feature>
<dbReference type="SUPFAM" id="SSF48452">
    <property type="entry name" value="TPR-like"/>
    <property type="match status" value="1"/>
</dbReference>
<dbReference type="Gene3D" id="1.25.40.10">
    <property type="entry name" value="Tetratricopeptide repeat domain"/>
    <property type="match status" value="3"/>
</dbReference>
<evidence type="ECO:0000256" key="2">
    <source>
        <dbReference type="ARBA" id="ARBA00022737"/>
    </source>
</evidence>
<evidence type="ECO:0000256" key="1">
    <source>
        <dbReference type="ARBA" id="ARBA00007626"/>
    </source>
</evidence>
<comment type="similarity">
    <text evidence="1">Belongs to the PPR family. P subfamily.</text>
</comment>
<dbReference type="InterPro" id="IPR011990">
    <property type="entry name" value="TPR-like_helical_dom_sf"/>
</dbReference>
<feature type="repeat" description="PPR" evidence="3">
    <location>
        <begin position="400"/>
        <end position="434"/>
    </location>
</feature>
<dbReference type="PROSITE" id="PS51375">
    <property type="entry name" value="PPR"/>
    <property type="match status" value="5"/>
</dbReference>
<organism evidence="4 5">
    <name type="scientific">Lactuca virosa</name>
    <dbReference type="NCBI Taxonomy" id="75947"/>
    <lineage>
        <taxon>Eukaryota</taxon>
        <taxon>Viridiplantae</taxon>
        <taxon>Streptophyta</taxon>
        <taxon>Embryophyta</taxon>
        <taxon>Tracheophyta</taxon>
        <taxon>Spermatophyta</taxon>
        <taxon>Magnoliopsida</taxon>
        <taxon>eudicotyledons</taxon>
        <taxon>Gunneridae</taxon>
        <taxon>Pentapetalae</taxon>
        <taxon>asterids</taxon>
        <taxon>campanulids</taxon>
        <taxon>Asterales</taxon>
        <taxon>Asteraceae</taxon>
        <taxon>Cichorioideae</taxon>
        <taxon>Cichorieae</taxon>
        <taxon>Lactucinae</taxon>
        <taxon>Lactuca</taxon>
    </lineage>
</organism>
<dbReference type="EMBL" id="CAKMRJ010001112">
    <property type="protein sequence ID" value="CAH1422724.1"/>
    <property type="molecule type" value="Genomic_DNA"/>
</dbReference>
<dbReference type="Proteomes" id="UP001157418">
    <property type="component" value="Unassembled WGS sequence"/>
</dbReference>
<dbReference type="PANTHER" id="PTHR47447">
    <property type="entry name" value="OS03G0856100 PROTEIN"/>
    <property type="match status" value="1"/>
</dbReference>
<evidence type="ECO:0000313" key="4">
    <source>
        <dbReference type="EMBL" id="CAH1422724.1"/>
    </source>
</evidence>
<dbReference type="AlphaFoldDB" id="A0AAU9M4D5"/>
<dbReference type="PANTHER" id="PTHR47447:SF17">
    <property type="entry name" value="OS12G0638900 PROTEIN"/>
    <property type="match status" value="1"/>
</dbReference>
<dbReference type="InterPro" id="IPR002885">
    <property type="entry name" value="PPR_rpt"/>
</dbReference>
<dbReference type="Pfam" id="PF13041">
    <property type="entry name" value="PPR_2"/>
    <property type="match status" value="2"/>
</dbReference>